<sequence>MAITEIPVNELTALVENGSLVVDVREPDEYESGHIPGAVLVPLSTVLSNKSEFESDETVYVVCRSGGRSMQACEMLHDVGISNVVNVAGGTMGWISLGNEIVTGEHPS</sequence>
<dbReference type="PANTHER" id="PTHR43031:SF1">
    <property type="entry name" value="PYRIDINE NUCLEOTIDE-DISULPHIDE OXIDOREDUCTASE"/>
    <property type="match status" value="1"/>
</dbReference>
<dbReference type="PROSITE" id="PS50206">
    <property type="entry name" value="RHODANESE_3"/>
    <property type="match status" value="1"/>
</dbReference>
<reference evidence="2" key="1">
    <citation type="submission" date="2020-05" db="EMBL/GenBank/DDBJ databases">
        <authorList>
            <person name="Chiriac C."/>
            <person name="Salcher M."/>
            <person name="Ghai R."/>
            <person name="Kavagutti S V."/>
        </authorList>
    </citation>
    <scope>NUCLEOTIDE SEQUENCE</scope>
</reference>
<dbReference type="SUPFAM" id="SSF52821">
    <property type="entry name" value="Rhodanese/Cell cycle control phosphatase"/>
    <property type="match status" value="1"/>
</dbReference>
<gene>
    <name evidence="2" type="ORF">UFOPK1826_00233</name>
</gene>
<feature type="domain" description="Rhodanese" evidence="1">
    <location>
        <begin position="15"/>
        <end position="103"/>
    </location>
</feature>
<dbReference type="InterPro" id="IPR036873">
    <property type="entry name" value="Rhodanese-like_dom_sf"/>
</dbReference>
<evidence type="ECO:0000313" key="2">
    <source>
        <dbReference type="EMBL" id="CAB4594250.1"/>
    </source>
</evidence>
<dbReference type="InterPro" id="IPR001763">
    <property type="entry name" value="Rhodanese-like_dom"/>
</dbReference>
<dbReference type="EMBL" id="CAEZUN010000018">
    <property type="protein sequence ID" value="CAB4594250.1"/>
    <property type="molecule type" value="Genomic_DNA"/>
</dbReference>
<accession>A0A6J6G123</accession>
<organism evidence="2">
    <name type="scientific">freshwater metagenome</name>
    <dbReference type="NCBI Taxonomy" id="449393"/>
    <lineage>
        <taxon>unclassified sequences</taxon>
        <taxon>metagenomes</taxon>
        <taxon>ecological metagenomes</taxon>
    </lineage>
</organism>
<name>A0A6J6G123_9ZZZZ</name>
<proteinExistence type="predicted"/>
<dbReference type="Gene3D" id="3.40.250.10">
    <property type="entry name" value="Rhodanese-like domain"/>
    <property type="match status" value="1"/>
</dbReference>
<dbReference type="InterPro" id="IPR050229">
    <property type="entry name" value="GlpE_sulfurtransferase"/>
</dbReference>
<dbReference type="PROSITE" id="PS00380">
    <property type="entry name" value="RHODANESE_1"/>
    <property type="match status" value="1"/>
</dbReference>
<protein>
    <submittedName>
        <fullName evidence="2">Unannotated protein</fullName>
    </submittedName>
</protein>
<dbReference type="Pfam" id="PF00581">
    <property type="entry name" value="Rhodanese"/>
    <property type="match status" value="1"/>
</dbReference>
<dbReference type="PANTHER" id="PTHR43031">
    <property type="entry name" value="FAD-DEPENDENT OXIDOREDUCTASE"/>
    <property type="match status" value="1"/>
</dbReference>
<evidence type="ECO:0000259" key="1">
    <source>
        <dbReference type="PROSITE" id="PS50206"/>
    </source>
</evidence>
<dbReference type="CDD" id="cd00158">
    <property type="entry name" value="RHOD"/>
    <property type="match status" value="1"/>
</dbReference>
<dbReference type="GO" id="GO:0004792">
    <property type="term" value="F:thiosulfate-cyanide sulfurtransferase activity"/>
    <property type="evidence" value="ECO:0007669"/>
    <property type="project" value="InterPro"/>
</dbReference>
<dbReference type="AlphaFoldDB" id="A0A6J6G123"/>
<dbReference type="InterPro" id="IPR001307">
    <property type="entry name" value="Thiosulphate_STrfase_CS"/>
</dbReference>
<dbReference type="SMART" id="SM00450">
    <property type="entry name" value="RHOD"/>
    <property type="match status" value="1"/>
</dbReference>